<dbReference type="OrthoDB" id="2151789at2759"/>
<keyword evidence="4" id="KW-0560">Oxidoreductase</keyword>
<sequence>MAFNQFIQSLDLSNNEALKVRTLLESQVTDSLEQVATSSTGQNVALATSTAKIVFRENIGWIGSESENYIATCETNCQSAPRIITTLKVPFAIRSGGHNPNRGWASAGENAILIDMNRICDVVLSQDKKTVEIGPGNRWQKVRVDPWGRVPSFSSEYGLACDNVRAFEVVLSDSSIVNASRTENPDLFWAFKGGGFNFGIVTKFTYWTVPIDKIWFAARIYEPSANGQILKAIEEWQKAAENESRGSIIHHIGHRRTLLGWIYSSPVEFPPLFEMFYDIPYESWFVESTIGTILDFTKSTSNRVLGTPQKLRREAFGMTTRPSADFYTLAYDRWRQVTDELYGQTGCDMGMVVQPLTTSAMKIGRENGGNALNTAVEPQQWMSYLAQWVNEDDDERVRKAVFELRDYLRENAAQMGILLPFVFMNNATFAQDPLTGYGAQHIARMKEVSRKYDAEQVFQTLQGDGFLLRKV</sequence>
<dbReference type="EMBL" id="MSFM01000011">
    <property type="protein sequence ID" value="PKY01601.1"/>
    <property type="molecule type" value="Genomic_DNA"/>
</dbReference>
<dbReference type="InterPro" id="IPR036318">
    <property type="entry name" value="FAD-bd_PCMH-like_sf"/>
</dbReference>
<dbReference type="InterPro" id="IPR006094">
    <property type="entry name" value="Oxid_FAD_bind_N"/>
</dbReference>
<gene>
    <name evidence="6" type="ORF">P168DRAFT_321182</name>
</gene>
<reference evidence="6" key="1">
    <citation type="submission" date="2016-12" db="EMBL/GenBank/DDBJ databases">
        <title>The genomes of Aspergillus section Nigri reveals drivers in fungal speciation.</title>
        <authorList>
            <consortium name="DOE Joint Genome Institute"/>
            <person name="Vesth T.C."/>
            <person name="Nybo J."/>
            <person name="Theobald S."/>
            <person name="Brandl J."/>
            <person name="Frisvad J.C."/>
            <person name="Nielsen K.F."/>
            <person name="Lyhne E.K."/>
            <person name="Kogle M.E."/>
            <person name="Kuo A."/>
            <person name="Riley R."/>
            <person name="Clum A."/>
            <person name="Nolan M."/>
            <person name="Lipzen A."/>
            <person name="Salamov A."/>
            <person name="Henrissat B."/>
            <person name="Wiebenga A."/>
            <person name="De vries R.P."/>
            <person name="Grigoriev I.V."/>
            <person name="Mortensen U.H."/>
            <person name="Andersen M.R."/>
            <person name="Baker S.E."/>
        </authorList>
    </citation>
    <scope>NUCLEOTIDE SEQUENCE</scope>
    <source>
        <strain evidence="6">IBT 28561</strain>
    </source>
</reference>
<keyword evidence="3" id="KW-0274">FAD</keyword>
<dbReference type="AlphaFoldDB" id="A0A2I1CVF5"/>
<dbReference type="PANTHER" id="PTHR42973:SF54">
    <property type="entry name" value="FAD-BINDING PCMH-TYPE DOMAIN-CONTAINING PROTEIN"/>
    <property type="match status" value="1"/>
</dbReference>
<dbReference type="VEuPathDB" id="FungiDB:P168DRAFT_321182"/>
<dbReference type="InterPro" id="IPR050416">
    <property type="entry name" value="FAD-linked_Oxidoreductase"/>
</dbReference>
<organism evidence="6 7">
    <name type="scientific">Aspergillus campestris (strain IBT 28561)</name>
    <dbReference type="NCBI Taxonomy" id="1392248"/>
    <lineage>
        <taxon>Eukaryota</taxon>
        <taxon>Fungi</taxon>
        <taxon>Dikarya</taxon>
        <taxon>Ascomycota</taxon>
        <taxon>Pezizomycotina</taxon>
        <taxon>Eurotiomycetes</taxon>
        <taxon>Eurotiomycetidae</taxon>
        <taxon>Eurotiales</taxon>
        <taxon>Aspergillaceae</taxon>
        <taxon>Aspergillus</taxon>
        <taxon>Aspergillus subgen. Circumdati</taxon>
    </lineage>
</organism>
<dbReference type="SUPFAM" id="SSF56176">
    <property type="entry name" value="FAD-binding/transporter-associated domain-like"/>
    <property type="match status" value="1"/>
</dbReference>
<dbReference type="Gene3D" id="3.40.462.20">
    <property type="match status" value="1"/>
</dbReference>
<feature type="domain" description="FAD linked oxidase N-terminal" evidence="5">
    <location>
        <begin position="74"/>
        <end position="142"/>
    </location>
</feature>
<dbReference type="GeneID" id="36547962"/>
<evidence type="ECO:0000313" key="7">
    <source>
        <dbReference type="Proteomes" id="UP000234254"/>
    </source>
</evidence>
<dbReference type="GO" id="GO:0016491">
    <property type="term" value="F:oxidoreductase activity"/>
    <property type="evidence" value="ECO:0007669"/>
    <property type="project" value="UniProtKB-KW"/>
</dbReference>
<name>A0A2I1CVF5_ASPC2</name>
<evidence type="ECO:0000256" key="4">
    <source>
        <dbReference type="ARBA" id="ARBA00023002"/>
    </source>
</evidence>
<accession>A0A2I1CVF5</accession>
<dbReference type="Gene3D" id="3.30.465.10">
    <property type="match status" value="2"/>
</dbReference>
<evidence type="ECO:0000313" key="6">
    <source>
        <dbReference type="EMBL" id="PKY01601.1"/>
    </source>
</evidence>
<protein>
    <recommendedName>
        <fullName evidence="5">FAD linked oxidase N-terminal domain-containing protein</fullName>
    </recommendedName>
</protein>
<proteinExistence type="inferred from homology"/>
<keyword evidence="2" id="KW-0285">Flavoprotein</keyword>
<dbReference type="PANTHER" id="PTHR42973">
    <property type="entry name" value="BINDING OXIDOREDUCTASE, PUTATIVE (AFU_ORTHOLOGUE AFUA_1G17690)-RELATED"/>
    <property type="match status" value="1"/>
</dbReference>
<comment type="caution">
    <text evidence="6">The sequence shown here is derived from an EMBL/GenBank/DDBJ whole genome shotgun (WGS) entry which is preliminary data.</text>
</comment>
<keyword evidence="7" id="KW-1185">Reference proteome</keyword>
<dbReference type="Proteomes" id="UP000234254">
    <property type="component" value="Unassembled WGS sequence"/>
</dbReference>
<evidence type="ECO:0000256" key="2">
    <source>
        <dbReference type="ARBA" id="ARBA00022630"/>
    </source>
</evidence>
<evidence type="ECO:0000256" key="3">
    <source>
        <dbReference type="ARBA" id="ARBA00022827"/>
    </source>
</evidence>
<dbReference type="Pfam" id="PF01565">
    <property type="entry name" value="FAD_binding_4"/>
    <property type="match status" value="1"/>
</dbReference>
<dbReference type="RefSeq" id="XP_024690195.1">
    <property type="nucleotide sequence ID" value="XM_024840438.1"/>
</dbReference>
<dbReference type="GO" id="GO:0050660">
    <property type="term" value="F:flavin adenine dinucleotide binding"/>
    <property type="evidence" value="ECO:0007669"/>
    <property type="project" value="InterPro"/>
</dbReference>
<evidence type="ECO:0000256" key="1">
    <source>
        <dbReference type="ARBA" id="ARBA00005466"/>
    </source>
</evidence>
<dbReference type="InterPro" id="IPR016169">
    <property type="entry name" value="FAD-bd_PCMH_sub2"/>
</dbReference>
<comment type="similarity">
    <text evidence="1">Belongs to the oxygen-dependent FAD-linked oxidoreductase family.</text>
</comment>
<evidence type="ECO:0000259" key="5">
    <source>
        <dbReference type="Pfam" id="PF01565"/>
    </source>
</evidence>